<name>A0A8J2Z6T2_9GAMM</name>
<feature type="domain" description="Resolvase/invertase-type recombinase catalytic" evidence="1">
    <location>
        <begin position="8"/>
        <end position="149"/>
    </location>
</feature>
<keyword evidence="3" id="KW-1185">Reference proteome</keyword>
<sequence>MTGLTNKQTIACLRVSTQDQDLEKNKMDILLFANEKNLGQVKFVEDKASGTISWQKRALASVIESLSEGDNLIVSEFSRLGRSMLECIEVISRCLSKKINLYAIKGSWKLDNSIQSKVMAMMFSIVSEIERDLISKRTSEALRARKEKGLPLGRPKGKGKSKLDGYKDEIFALLNNGSTYTFVAKKYDTSLGNLKHWLARNDFIAKG</sequence>
<dbReference type="CDD" id="cd03768">
    <property type="entry name" value="SR_ResInv"/>
    <property type="match status" value="1"/>
</dbReference>
<reference evidence="2" key="2">
    <citation type="submission" date="2020-09" db="EMBL/GenBank/DDBJ databases">
        <authorList>
            <person name="Sun Q."/>
            <person name="Zhou Y."/>
        </authorList>
    </citation>
    <scope>NUCLEOTIDE SEQUENCE</scope>
    <source>
        <strain evidence="2">CGMCC 1.15758</strain>
    </source>
</reference>
<proteinExistence type="predicted"/>
<dbReference type="InterPro" id="IPR006119">
    <property type="entry name" value="Resolv_N"/>
</dbReference>
<dbReference type="InterPro" id="IPR036162">
    <property type="entry name" value="Resolvase-like_N_sf"/>
</dbReference>
<dbReference type="OrthoDB" id="9786476at2"/>
<dbReference type="AlphaFoldDB" id="A0A8J2Z6T2"/>
<dbReference type="GO" id="GO:0000150">
    <property type="term" value="F:DNA strand exchange activity"/>
    <property type="evidence" value="ECO:0007669"/>
    <property type="project" value="InterPro"/>
</dbReference>
<evidence type="ECO:0000313" key="2">
    <source>
        <dbReference type="EMBL" id="GGG06523.1"/>
    </source>
</evidence>
<comment type="caution">
    <text evidence="2">The sequence shown here is derived from an EMBL/GenBank/DDBJ whole genome shotgun (WGS) entry which is preliminary data.</text>
</comment>
<dbReference type="SUPFAM" id="SSF53041">
    <property type="entry name" value="Resolvase-like"/>
    <property type="match status" value="1"/>
</dbReference>
<evidence type="ECO:0000313" key="3">
    <source>
        <dbReference type="Proteomes" id="UP000636949"/>
    </source>
</evidence>
<dbReference type="GO" id="GO:0003677">
    <property type="term" value="F:DNA binding"/>
    <property type="evidence" value="ECO:0007669"/>
    <property type="project" value="InterPro"/>
</dbReference>
<dbReference type="PANTHER" id="PTHR30461:SF19">
    <property type="entry name" value="SITE-SPECIFIC RECOMBINASE RESOLVASE FAMILY"/>
    <property type="match status" value="1"/>
</dbReference>
<protein>
    <recommendedName>
        <fullName evidence="1">Resolvase/invertase-type recombinase catalytic domain-containing protein</fullName>
    </recommendedName>
</protein>
<dbReference type="InterPro" id="IPR050639">
    <property type="entry name" value="SSR_resolvase"/>
</dbReference>
<accession>A0A8J2Z6T2</accession>
<organism evidence="2 3">
    <name type="scientific">Cysteiniphilum litorale</name>
    <dbReference type="NCBI Taxonomy" id="2056700"/>
    <lineage>
        <taxon>Bacteria</taxon>
        <taxon>Pseudomonadati</taxon>
        <taxon>Pseudomonadota</taxon>
        <taxon>Gammaproteobacteria</taxon>
        <taxon>Thiotrichales</taxon>
        <taxon>Fastidiosibacteraceae</taxon>
        <taxon>Cysteiniphilum</taxon>
    </lineage>
</organism>
<reference evidence="2" key="1">
    <citation type="journal article" date="2014" name="Int. J. Syst. Evol. Microbiol.">
        <title>Complete genome sequence of Corynebacterium casei LMG S-19264T (=DSM 44701T), isolated from a smear-ripened cheese.</title>
        <authorList>
            <consortium name="US DOE Joint Genome Institute (JGI-PGF)"/>
            <person name="Walter F."/>
            <person name="Albersmeier A."/>
            <person name="Kalinowski J."/>
            <person name="Ruckert C."/>
        </authorList>
    </citation>
    <scope>NUCLEOTIDE SEQUENCE</scope>
    <source>
        <strain evidence="2">CGMCC 1.15758</strain>
    </source>
</reference>
<dbReference type="Pfam" id="PF00239">
    <property type="entry name" value="Resolvase"/>
    <property type="match status" value="1"/>
</dbReference>
<dbReference type="Gene3D" id="3.40.50.1390">
    <property type="entry name" value="Resolvase, N-terminal catalytic domain"/>
    <property type="match status" value="1"/>
</dbReference>
<dbReference type="PANTHER" id="PTHR30461">
    <property type="entry name" value="DNA-INVERTASE FROM LAMBDOID PROPHAGE"/>
    <property type="match status" value="1"/>
</dbReference>
<dbReference type="PROSITE" id="PS51736">
    <property type="entry name" value="RECOMBINASES_3"/>
    <property type="match status" value="1"/>
</dbReference>
<dbReference type="SMART" id="SM00857">
    <property type="entry name" value="Resolvase"/>
    <property type="match status" value="1"/>
</dbReference>
<dbReference type="EMBL" id="BMJS01000043">
    <property type="protein sequence ID" value="GGG06523.1"/>
    <property type="molecule type" value="Genomic_DNA"/>
</dbReference>
<evidence type="ECO:0000259" key="1">
    <source>
        <dbReference type="PROSITE" id="PS51736"/>
    </source>
</evidence>
<gene>
    <name evidence="2" type="ORF">GCM10010995_25040</name>
</gene>
<dbReference type="Proteomes" id="UP000636949">
    <property type="component" value="Unassembled WGS sequence"/>
</dbReference>